<evidence type="ECO:0000313" key="2">
    <source>
        <dbReference type="Proteomes" id="UP000016930"/>
    </source>
</evidence>
<accession>M2PEZ0</accession>
<dbReference type="AlphaFoldDB" id="M2PEZ0"/>
<dbReference type="EMBL" id="KB445803">
    <property type="protein sequence ID" value="EMD34444.1"/>
    <property type="molecule type" value="Genomic_DNA"/>
</dbReference>
<sequence length="84" mass="9634">MLKNKLKISICALVTFKDMKTCITPVPSIQLLRSLCKTYNVCPSSFVIQNRKLLKVKAVPEAEEAYRKVWRGDYSDQEVAIKEI</sequence>
<keyword evidence="2" id="KW-1185">Reference proteome</keyword>
<name>M2PEZ0_CERS8</name>
<proteinExistence type="predicted"/>
<reference evidence="1 2" key="1">
    <citation type="journal article" date="2012" name="Proc. Natl. Acad. Sci. U.S.A.">
        <title>Comparative genomics of Ceriporiopsis subvermispora and Phanerochaete chrysosporium provide insight into selective ligninolysis.</title>
        <authorList>
            <person name="Fernandez-Fueyo E."/>
            <person name="Ruiz-Duenas F.J."/>
            <person name="Ferreira P."/>
            <person name="Floudas D."/>
            <person name="Hibbett D.S."/>
            <person name="Canessa P."/>
            <person name="Larrondo L.F."/>
            <person name="James T.Y."/>
            <person name="Seelenfreund D."/>
            <person name="Lobos S."/>
            <person name="Polanco R."/>
            <person name="Tello M."/>
            <person name="Honda Y."/>
            <person name="Watanabe T."/>
            <person name="Watanabe T."/>
            <person name="Ryu J.S."/>
            <person name="Kubicek C.P."/>
            <person name="Schmoll M."/>
            <person name="Gaskell J."/>
            <person name="Hammel K.E."/>
            <person name="St John F.J."/>
            <person name="Vanden Wymelenberg A."/>
            <person name="Sabat G."/>
            <person name="Splinter BonDurant S."/>
            <person name="Syed K."/>
            <person name="Yadav J.S."/>
            <person name="Doddapaneni H."/>
            <person name="Subramanian V."/>
            <person name="Lavin J.L."/>
            <person name="Oguiza J.A."/>
            <person name="Perez G."/>
            <person name="Pisabarro A.G."/>
            <person name="Ramirez L."/>
            <person name="Santoyo F."/>
            <person name="Master E."/>
            <person name="Coutinho P.M."/>
            <person name="Henrissat B."/>
            <person name="Lombard V."/>
            <person name="Magnuson J.K."/>
            <person name="Kuees U."/>
            <person name="Hori C."/>
            <person name="Igarashi K."/>
            <person name="Samejima M."/>
            <person name="Held B.W."/>
            <person name="Barry K.W."/>
            <person name="LaButti K.M."/>
            <person name="Lapidus A."/>
            <person name="Lindquist E.A."/>
            <person name="Lucas S.M."/>
            <person name="Riley R."/>
            <person name="Salamov A.A."/>
            <person name="Hoffmeister D."/>
            <person name="Schwenk D."/>
            <person name="Hadar Y."/>
            <person name="Yarden O."/>
            <person name="de Vries R.P."/>
            <person name="Wiebenga A."/>
            <person name="Stenlid J."/>
            <person name="Eastwood D."/>
            <person name="Grigoriev I.V."/>
            <person name="Berka R.M."/>
            <person name="Blanchette R.A."/>
            <person name="Kersten P."/>
            <person name="Martinez A.T."/>
            <person name="Vicuna R."/>
            <person name="Cullen D."/>
        </authorList>
    </citation>
    <scope>NUCLEOTIDE SEQUENCE [LARGE SCALE GENOMIC DNA]</scope>
    <source>
        <strain evidence="1 2">B</strain>
    </source>
</reference>
<organism evidence="1 2">
    <name type="scientific">Ceriporiopsis subvermispora (strain B)</name>
    <name type="common">White-rot fungus</name>
    <name type="synonym">Gelatoporia subvermispora</name>
    <dbReference type="NCBI Taxonomy" id="914234"/>
    <lineage>
        <taxon>Eukaryota</taxon>
        <taxon>Fungi</taxon>
        <taxon>Dikarya</taxon>
        <taxon>Basidiomycota</taxon>
        <taxon>Agaricomycotina</taxon>
        <taxon>Agaricomycetes</taxon>
        <taxon>Polyporales</taxon>
        <taxon>Gelatoporiaceae</taxon>
        <taxon>Gelatoporia</taxon>
    </lineage>
</organism>
<evidence type="ECO:0000313" key="1">
    <source>
        <dbReference type="EMBL" id="EMD34444.1"/>
    </source>
</evidence>
<dbReference type="Proteomes" id="UP000016930">
    <property type="component" value="Unassembled WGS sequence"/>
</dbReference>
<dbReference type="HOGENOM" id="CLU_2527237_0_0_1"/>
<gene>
    <name evidence="1" type="ORF">CERSUDRAFT_97703</name>
</gene>
<protein>
    <submittedName>
        <fullName evidence="1">Uncharacterized protein</fullName>
    </submittedName>
</protein>